<dbReference type="WBParaSite" id="L893_g14890.t1">
    <property type="protein sequence ID" value="L893_g14890.t1"/>
    <property type="gene ID" value="L893_g14890"/>
</dbReference>
<dbReference type="PANTHER" id="PTHR45757">
    <property type="entry name" value="PROTEIN CBG23364-RELATED"/>
    <property type="match status" value="1"/>
</dbReference>
<proteinExistence type="predicted"/>
<dbReference type="GO" id="GO:0016020">
    <property type="term" value="C:membrane"/>
    <property type="evidence" value="ECO:0007669"/>
    <property type="project" value="UniProtKB-SubCell"/>
</dbReference>
<evidence type="ECO:0000256" key="2">
    <source>
        <dbReference type="SAM" id="Phobius"/>
    </source>
</evidence>
<feature type="transmembrane region" description="Helical" evidence="2">
    <location>
        <begin position="333"/>
        <end position="352"/>
    </location>
</feature>
<feature type="transmembrane region" description="Helical" evidence="2">
    <location>
        <begin position="162"/>
        <end position="184"/>
    </location>
</feature>
<comment type="subcellular location">
    <subcellularLocation>
        <location evidence="1">Membrane</location>
        <topology evidence="1">Multi-pass membrane protein</topology>
    </subcellularLocation>
</comment>
<dbReference type="AlphaFoldDB" id="A0A1I7YD12"/>
<keyword evidence="2" id="KW-0812">Transmembrane</keyword>
<feature type="domain" description="Major facilitator superfamily (MFS) profile" evidence="3">
    <location>
        <begin position="163"/>
        <end position="584"/>
    </location>
</feature>
<feature type="transmembrane region" description="Helical" evidence="2">
    <location>
        <begin position="12"/>
        <end position="32"/>
    </location>
</feature>
<feature type="transmembrane region" description="Helical" evidence="2">
    <location>
        <begin position="526"/>
        <end position="546"/>
    </location>
</feature>
<evidence type="ECO:0000313" key="4">
    <source>
        <dbReference type="Proteomes" id="UP000095287"/>
    </source>
</evidence>
<feature type="transmembrane region" description="Helical" evidence="2">
    <location>
        <begin position="100"/>
        <end position="122"/>
    </location>
</feature>
<dbReference type="InterPro" id="IPR036259">
    <property type="entry name" value="MFS_trans_sf"/>
</dbReference>
<evidence type="ECO:0000256" key="1">
    <source>
        <dbReference type="ARBA" id="ARBA00004141"/>
    </source>
</evidence>
<organism evidence="4 5">
    <name type="scientific">Steinernema glaseri</name>
    <dbReference type="NCBI Taxonomy" id="37863"/>
    <lineage>
        <taxon>Eukaryota</taxon>
        <taxon>Metazoa</taxon>
        <taxon>Ecdysozoa</taxon>
        <taxon>Nematoda</taxon>
        <taxon>Chromadorea</taxon>
        <taxon>Rhabditida</taxon>
        <taxon>Tylenchina</taxon>
        <taxon>Panagrolaimomorpha</taxon>
        <taxon>Strongyloidoidea</taxon>
        <taxon>Steinernematidae</taxon>
        <taxon>Steinernema</taxon>
    </lineage>
</organism>
<accession>A0A1I7YD12</accession>
<dbReference type="Proteomes" id="UP000095287">
    <property type="component" value="Unplaced"/>
</dbReference>
<dbReference type="Pfam" id="PF07690">
    <property type="entry name" value="MFS_1"/>
    <property type="match status" value="1"/>
</dbReference>
<feature type="transmembrane region" description="Helical" evidence="2">
    <location>
        <begin position="243"/>
        <end position="260"/>
    </location>
</feature>
<protein>
    <submittedName>
        <fullName evidence="5">MFS domain-containing protein</fullName>
    </submittedName>
</protein>
<dbReference type="GO" id="GO:0022857">
    <property type="term" value="F:transmembrane transporter activity"/>
    <property type="evidence" value="ECO:0007669"/>
    <property type="project" value="InterPro"/>
</dbReference>
<feature type="transmembrane region" description="Helical" evidence="2">
    <location>
        <begin position="558"/>
        <end position="580"/>
    </location>
</feature>
<feature type="transmembrane region" description="Helical" evidence="2">
    <location>
        <begin position="432"/>
        <end position="453"/>
    </location>
</feature>
<feature type="transmembrane region" description="Helical" evidence="2">
    <location>
        <begin position="389"/>
        <end position="412"/>
    </location>
</feature>
<feature type="transmembrane region" description="Helical" evidence="2">
    <location>
        <begin position="465"/>
        <end position="486"/>
    </location>
</feature>
<feature type="transmembrane region" description="Helical" evidence="2">
    <location>
        <begin position="38"/>
        <end position="61"/>
    </location>
</feature>
<dbReference type="PANTHER" id="PTHR45757:SF11">
    <property type="entry name" value="MAJOR FACILITATOR SUPERFAMILY (MFS) PROFILE DOMAIN-CONTAINING PROTEIN"/>
    <property type="match status" value="1"/>
</dbReference>
<keyword evidence="2" id="KW-0472">Membrane</keyword>
<feature type="transmembrane region" description="Helical" evidence="2">
    <location>
        <begin position="213"/>
        <end position="231"/>
    </location>
</feature>
<sequence>MNSALGIKLATFMSQNIVIVLFVVMALIGSSMPLLAEVLMTLNIVATAFHFIGVMAAAQAVAQQHTQVLSSSIAAIESIFGLMLPPFVSYVAPDHTPEQWAVVFYSVVAILTVSNLLFLFLTKVEPAEWTKKENAKCGLDKKMDSGETVAFYTCRFCTMIRYVVLALTLTTMSILLANTVLFNFTVICMKPENRHREMNVSNETRYYSSTEEGWIIAAPSVGLVIATLPTVYITQKRGLRQTFTFLGICSGLMTLAYPFLADNIIASLITRFIQGFAVASAFVAMGIVPIEYGGLKEKGLFVSVLTVTYELGPFTTIPASAVFCSSSFGWEGVYYLFGVFTLISFALFFFFYRNTAHKNSPPPRKDTSLASDEVKIPKKRDHTVPYRKIFLSTSVWGVLNAAISDSVGYLVFLLYGPIYVNKVLNFDIGNTGLLVAFPHAIAAVTKLLSGAVFHRSTCMSSALGIRLSTFISMNVVIALFVAMALIGSSMPLLAEVLMTVNIVAMAFHFIGVMTAAQIIAEQHTQVISSAIAAIESVFGLLLPPFVSYVAPNHTAEQWAVVFYYVVAILTVSNFLFMFLTKIEQAEWTKKENVKCGLDEEVDREESV</sequence>
<feature type="transmembrane region" description="Helical" evidence="2">
    <location>
        <begin position="492"/>
        <end position="514"/>
    </location>
</feature>
<dbReference type="Gene3D" id="1.20.1250.20">
    <property type="entry name" value="MFS general substrate transporter like domains"/>
    <property type="match status" value="2"/>
</dbReference>
<reference evidence="5" key="1">
    <citation type="submission" date="2016-11" db="UniProtKB">
        <authorList>
            <consortium name="WormBaseParasite"/>
        </authorList>
    </citation>
    <scope>IDENTIFICATION</scope>
</reference>
<name>A0A1I7YD12_9BILA</name>
<evidence type="ECO:0000313" key="5">
    <source>
        <dbReference type="WBParaSite" id="L893_g14890.t1"/>
    </source>
</evidence>
<keyword evidence="2" id="KW-1133">Transmembrane helix</keyword>
<evidence type="ECO:0000259" key="3">
    <source>
        <dbReference type="PROSITE" id="PS50850"/>
    </source>
</evidence>
<feature type="transmembrane region" description="Helical" evidence="2">
    <location>
        <begin position="299"/>
        <end position="321"/>
    </location>
</feature>
<dbReference type="InterPro" id="IPR011701">
    <property type="entry name" value="MFS"/>
</dbReference>
<feature type="transmembrane region" description="Helical" evidence="2">
    <location>
        <begin position="272"/>
        <end position="292"/>
    </location>
</feature>
<feature type="transmembrane region" description="Helical" evidence="2">
    <location>
        <begin position="68"/>
        <end position="88"/>
    </location>
</feature>
<keyword evidence="4" id="KW-1185">Reference proteome</keyword>
<dbReference type="InterPro" id="IPR020846">
    <property type="entry name" value="MFS_dom"/>
</dbReference>
<dbReference type="PROSITE" id="PS50850">
    <property type="entry name" value="MFS"/>
    <property type="match status" value="1"/>
</dbReference>
<dbReference type="SUPFAM" id="SSF103473">
    <property type="entry name" value="MFS general substrate transporter"/>
    <property type="match status" value="2"/>
</dbReference>